<dbReference type="InterPro" id="IPR013517">
    <property type="entry name" value="FG-GAP"/>
</dbReference>
<dbReference type="Pfam" id="PF13585">
    <property type="entry name" value="CHU_C"/>
    <property type="match status" value="1"/>
</dbReference>
<keyword evidence="1 4" id="KW-0732">Signal</keyword>
<dbReference type="NCBIfam" id="TIGR04131">
    <property type="entry name" value="Bac_Flav_CTERM"/>
    <property type="match status" value="1"/>
</dbReference>
<keyword evidence="2" id="KW-0677">Repeat</keyword>
<comment type="caution">
    <text evidence="5">The sequence shown here is derived from an EMBL/GenBank/DDBJ whole genome shotgun (WGS) entry which is preliminary data.</text>
</comment>
<proteinExistence type="predicted"/>
<evidence type="ECO:0000256" key="4">
    <source>
        <dbReference type="SAM" id="SignalP"/>
    </source>
</evidence>
<dbReference type="SMART" id="SM00191">
    <property type="entry name" value="Int_alpha"/>
    <property type="match status" value="6"/>
</dbReference>
<name>A0A5D0RCB4_9FLAO</name>
<dbReference type="Proteomes" id="UP000323720">
    <property type="component" value="Unassembled WGS sequence"/>
</dbReference>
<dbReference type="EMBL" id="VSKK01000001">
    <property type="protein sequence ID" value="TYB79310.1"/>
    <property type="molecule type" value="Genomic_DNA"/>
</dbReference>
<gene>
    <name evidence="5" type="ORF">ES674_05925</name>
</gene>
<feature type="signal peptide" evidence="4">
    <location>
        <begin position="1"/>
        <end position="19"/>
    </location>
</feature>
<dbReference type="PANTHER" id="PTHR23220">
    <property type="entry name" value="INTEGRIN ALPHA"/>
    <property type="match status" value="1"/>
</dbReference>
<dbReference type="PANTHER" id="PTHR23220:SF122">
    <property type="entry name" value="INTEGRIN ALPHA-PS1"/>
    <property type="match status" value="1"/>
</dbReference>
<dbReference type="PRINTS" id="PR01185">
    <property type="entry name" value="INTEGRINA"/>
</dbReference>
<evidence type="ECO:0000256" key="1">
    <source>
        <dbReference type="ARBA" id="ARBA00022729"/>
    </source>
</evidence>
<evidence type="ECO:0000313" key="5">
    <source>
        <dbReference type="EMBL" id="TYB79310.1"/>
    </source>
</evidence>
<reference evidence="5 6" key="1">
    <citation type="submission" date="2019-08" db="EMBL/GenBank/DDBJ databases">
        <title>Genomes of Antarctic Bizionia species.</title>
        <authorList>
            <person name="Bowman J.P."/>
        </authorList>
    </citation>
    <scope>NUCLEOTIDE SEQUENCE [LARGE SCALE GENOMIC DNA]</scope>
    <source>
        <strain evidence="5 6">ADA-4</strain>
    </source>
</reference>
<dbReference type="GO" id="GO:0007229">
    <property type="term" value="P:integrin-mediated signaling pathway"/>
    <property type="evidence" value="ECO:0007669"/>
    <property type="project" value="TreeGrafter"/>
</dbReference>
<keyword evidence="6" id="KW-1185">Reference proteome</keyword>
<dbReference type="InterPro" id="IPR013519">
    <property type="entry name" value="Int_alpha_beta-p"/>
</dbReference>
<dbReference type="RefSeq" id="WP_148403046.1">
    <property type="nucleotide sequence ID" value="NZ_VSKK01000001.1"/>
</dbReference>
<evidence type="ECO:0000256" key="3">
    <source>
        <dbReference type="ARBA" id="ARBA00023180"/>
    </source>
</evidence>
<dbReference type="GO" id="GO:0009897">
    <property type="term" value="C:external side of plasma membrane"/>
    <property type="evidence" value="ECO:0007669"/>
    <property type="project" value="TreeGrafter"/>
</dbReference>
<feature type="chain" id="PRO_5023089111" evidence="4">
    <location>
        <begin position="20"/>
        <end position="882"/>
    </location>
</feature>
<organism evidence="5 6">
    <name type="scientific">Bizionia myxarmorum</name>
    <dbReference type="NCBI Taxonomy" id="291186"/>
    <lineage>
        <taxon>Bacteria</taxon>
        <taxon>Pseudomonadati</taxon>
        <taxon>Bacteroidota</taxon>
        <taxon>Flavobacteriia</taxon>
        <taxon>Flavobacteriales</taxon>
        <taxon>Flavobacteriaceae</taxon>
        <taxon>Bizionia</taxon>
    </lineage>
</organism>
<sequence>MQKSCLLISFLLFINFSFSQNYSVSYFQKINEINSGFSGTLNNEDNFGVSITQIGDLDGNGVNDLAVGSYFDDDGGNNRGAVWILFLESDDSVLSHTKISSISGGFTGEINDGDRFGGAVSYLGDVNNDGLKELAVGADFDNDGGLMHGAVWILSLSTNGTVNSHVKISDIEGNFNGIINGSAIFGADIENIGDLNGDGVDDLAVGSNQDHDGGRDTGAVWILFMNTDLTVNSSQKISSVEGGFTGNLELGDFFGSSVANIGDLDGDGVVDIAVGCSRDDDLLINSGSVYILFLNTDGTVKSHSKISNLEGGLTHEITPNALFGESIAGVVDIDNDGKIEIIVGAMKQVNPTFFSLSTGAFFLIELNADGTVSEDRMYTYRENCFTAELEHDVLFGGSVSFLTKDPNNLKMAIGSYRDSENGYRKGAVYILTLGEISYSISSFEDPSDCGFNDGVITISGFPANTQHTISYNDGSDHLLTLVANANGDIILSGLTPGIYNDIIVDVDHTDCTFNLGQITLIATGINPVISLTVPTDCSSNNGSIIISGLLPNMQYTVSYNNGLTQTQTLTSNSSGVIVVTGLLSGFYRDIVLEEIGSGCIYNIGEITLTSTGLNAGITHVNPTDCSANDGIITISRLSVNLEYIVSYNNGSLQSVMLLSDAYGELVLSELSPGIYSDIIVQTSVTGCSGTVGDITLISTGFNASISSVNPSDCSSDDGSITIAGLSGNTEYTVSFDDGSVQTVSLTTNANGELSITGLKSGIYNQFTLVETSTGCSENLSPVELQCLVDDLKCIKVKKVFTPNDDGYNDSWSVEFISSQGCDYNLKIFDRYGKLLKTLTPQNNVWNGIYRGQQMPTSDYWFFVEYMYEGENRSYRSHFTLKR</sequence>
<dbReference type="GO" id="GO:0033627">
    <property type="term" value="P:cell adhesion mediated by integrin"/>
    <property type="evidence" value="ECO:0007669"/>
    <property type="project" value="TreeGrafter"/>
</dbReference>
<dbReference type="PROSITE" id="PS51470">
    <property type="entry name" value="FG_GAP"/>
    <property type="match status" value="4"/>
</dbReference>
<dbReference type="GO" id="GO:0005178">
    <property type="term" value="F:integrin binding"/>
    <property type="evidence" value="ECO:0007669"/>
    <property type="project" value="TreeGrafter"/>
</dbReference>
<protein>
    <submittedName>
        <fullName evidence="5">T9SS type B sorting domain-containing protein</fullName>
    </submittedName>
</protein>
<dbReference type="GO" id="GO:0098609">
    <property type="term" value="P:cell-cell adhesion"/>
    <property type="evidence" value="ECO:0007669"/>
    <property type="project" value="TreeGrafter"/>
</dbReference>
<dbReference type="InterPro" id="IPR026341">
    <property type="entry name" value="T9SS_type_B"/>
</dbReference>
<evidence type="ECO:0000313" key="6">
    <source>
        <dbReference type="Proteomes" id="UP000323720"/>
    </source>
</evidence>
<dbReference type="Pfam" id="PF01839">
    <property type="entry name" value="FG-GAP"/>
    <property type="match status" value="2"/>
</dbReference>
<dbReference type="OrthoDB" id="1652165at2"/>
<dbReference type="GO" id="GO:0007160">
    <property type="term" value="P:cell-matrix adhesion"/>
    <property type="evidence" value="ECO:0007669"/>
    <property type="project" value="TreeGrafter"/>
</dbReference>
<dbReference type="SUPFAM" id="SSF69318">
    <property type="entry name" value="Integrin alpha N-terminal domain"/>
    <property type="match status" value="1"/>
</dbReference>
<keyword evidence="3" id="KW-0325">Glycoprotein</keyword>
<dbReference type="AlphaFoldDB" id="A0A5D0RCB4"/>
<dbReference type="GO" id="GO:0008305">
    <property type="term" value="C:integrin complex"/>
    <property type="evidence" value="ECO:0007669"/>
    <property type="project" value="InterPro"/>
</dbReference>
<accession>A0A5D0RCB4</accession>
<dbReference type="Gene3D" id="2.130.10.130">
    <property type="entry name" value="Integrin alpha, N-terminal"/>
    <property type="match status" value="2"/>
</dbReference>
<dbReference type="InterPro" id="IPR000413">
    <property type="entry name" value="Integrin_alpha"/>
</dbReference>
<dbReference type="InterPro" id="IPR028994">
    <property type="entry name" value="Integrin_alpha_N"/>
</dbReference>
<evidence type="ECO:0000256" key="2">
    <source>
        <dbReference type="ARBA" id="ARBA00022737"/>
    </source>
</evidence>